<organism evidence="11 12">
    <name type="scientific">Dovyalis caffra</name>
    <dbReference type="NCBI Taxonomy" id="77055"/>
    <lineage>
        <taxon>Eukaryota</taxon>
        <taxon>Viridiplantae</taxon>
        <taxon>Streptophyta</taxon>
        <taxon>Embryophyta</taxon>
        <taxon>Tracheophyta</taxon>
        <taxon>Spermatophyta</taxon>
        <taxon>Magnoliopsida</taxon>
        <taxon>eudicotyledons</taxon>
        <taxon>Gunneridae</taxon>
        <taxon>Pentapetalae</taxon>
        <taxon>rosids</taxon>
        <taxon>fabids</taxon>
        <taxon>Malpighiales</taxon>
        <taxon>Salicaceae</taxon>
        <taxon>Flacourtieae</taxon>
        <taxon>Dovyalis</taxon>
    </lineage>
</organism>
<dbReference type="InterPro" id="IPR032675">
    <property type="entry name" value="LRR_dom_sf"/>
</dbReference>
<keyword evidence="7" id="KW-1133">Transmembrane helix</keyword>
<dbReference type="GO" id="GO:0005886">
    <property type="term" value="C:plasma membrane"/>
    <property type="evidence" value="ECO:0007669"/>
    <property type="project" value="UniProtKB-SubCell"/>
</dbReference>
<keyword evidence="12" id="KW-1185">Reference proteome</keyword>
<evidence type="ECO:0000256" key="2">
    <source>
        <dbReference type="ARBA" id="ARBA00009592"/>
    </source>
</evidence>
<keyword evidence="9" id="KW-0675">Receptor</keyword>
<keyword evidence="6" id="KW-0677">Repeat</keyword>
<evidence type="ECO:0000256" key="7">
    <source>
        <dbReference type="ARBA" id="ARBA00022989"/>
    </source>
</evidence>
<dbReference type="PANTHER" id="PTHR27004:SF203">
    <property type="entry name" value="LEUCINE-RICH REPEAT-CONTAINING N-TERMINAL PLANT-TYPE DOMAIN-CONTAINING PROTEIN"/>
    <property type="match status" value="1"/>
</dbReference>
<reference evidence="11 12" key="1">
    <citation type="submission" date="2024-01" db="EMBL/GenBank/DDBJ databases">
        <authorList>
            <person name="Waweru B."/>
        </authorList>
    </citation>
    <scope>NUCLEOTIDE SEQUENCE [LARGE SCALE GENOMIC DNA]</scope>
</reference>
<comment type="similarity">
    <text evidence="2">Belongs to the RLP family.</text>
</comment>
<evidence type="ECO:0000313" key="11">
    <source>
        <dbReference type="EMBL" id="CAK7334213.1"/>
    </source>
</evidence>
<comment type="caution">
    <text evidence="11">The sequence shown here is derived from an EMBL/GenBank/DDBJ whole genome shotgun (WGS) entry which is preliminary data.</text>
</comment>
<evidence type="ECO:0000256" key="6">
    <source>
        <dbReference type="ARBA" id="ARBA00022737"/>
    </source>
</evidence>
<keyword evidence="5" id="KW-0812">Transmembrane</keyword>
<evidence type="ECO:0000256" key="8">
    <source>
        <dbReference type="ARBA" id="ARBA00023136"/>
    </source>
</evidence>
<evidence type="ECO:0000256" key="10">
    <source>
        <dbReference type="ARBA" id="ARBA00023180"/>
    </source>
</evidence>
<evidence type="ECO:0000256" key="3">
    <source>
        <dbReference type="ARBA" id="ARBA00022475"/>
    </source>
</evidence>
<evidence type="ECO:0000256" key="9">
    <source>
        <dbReference type="ARBA" id="ARBA00023170"/>
    </source>
</evidence>
<keyword evidence="3" id="KW-1003">Cell membrane</keyword>
<dbReference type="AlphaFoldDB" id="A0AAV1RGH9"/>
<dbReference type="Gene3D" id="3.80.10.10">
    <property type="entry name" value="Ribonuclease Inhibitor"/>
    <property type="match status" value="1"/>
</dbReference>
<name>A0AAV1RGH9_9ROSI</name>
<gene>
    <name evidence="11" type="ORF">DCAF_LOCUS9803</name>
</gene>
<dbReference type="SUPFAM" id="SSF52058">
    <property type="entry name" value="L domain-like"/>
    <property type="match status" value="1"/>
</dbReference>
<evidence type="ECO:0000256" key="1">
    <source>
        <dbReference type="ARBA" id="ARBA00004251"/>
    </source>
</evidence>
<evidence type="ECO:0000256" key="5">
    <source>
        <dbReference type="ARBA" id="ARBA00022692"/>
    </source>
</evidence>
<evidence type="ECO:0000313" key="12">
    <source>
        <dbReference type="Proteomes" id="UP001314170"/>
    </source>
</evidence>
<proteinExistence type="inferred from homology"/>
<keyword evidence="8" id="KW-0472">Membrane</keyword>
<sequence length="155" mass="17253">MTALMVSWRNLSSSSSILKPNHCGVRGKFPDSIPRRSNLQVLNLWSNRYLIGSFPSSNGFLKGPTTSHAFPKLRIFDLYNNSLSGPLPRGYSSSLEAMMVSDQDVVYMRATNFSRSPGCQILHIYPGFLKVCLFVKDQGVVSEMRGNHYMGGKGK</sequence>
<accession>A0AAV1RGH9</accession>
<comment type="subcellular location">
    <subcellularLocation>
        <location evidence="1">Cell membrane</location>
        <topology evidence="1">Single-pass type I membrane protein</topology>
    </subcellularLocation>
</comment>
<dbReference type="EMBL" id="CAWUPB010000950">
    <property type="protein sequence ID" value="CAK7334213.1"/>
    <property type="molecule type" value="Genomic_DNA"/>
</dbReference>
<keyword evidence="4" id="KW-0433">Leucine-rich repeat</keyword>
<dbReference type="Proteomes" id="UP001314170">
    <property type="component" value="Unassembled WGS sequence"/>
</dbReference>
<keyword evidence="10" id="KW-0325">Glycoprotein</keyword>
<dbReference type="PANTHER" id="PTHR27004">
    <property type="entry name" value="RECEPTOR-LIKE PROTEIN 12 ISOFORM X1"/>
    <property type="match status" value="1"/>
</dbReference>
<protein>
    <submittedName>
        <fullName evidence="11">Uncharacterized protein</fullName>
    </submittedName>
</protein>
<evidence type="ECO:0000256" key="4">
    <source>
        <dbReference type="ARBA" id="ARBA00022614"/>
    </source>
</evidence>